<dbReference type="Pfam" id="PF01408">
    <property type="entry name" value="GFO_IDH_MocA"/>
    <property type="match status" value="1"/>
</dbReference>
<dbReference type="PANTHER" id="PTHR43377:SF1">
    <property type="entry name" value="BILIVERDIN REDUCTASE A"/>
    <property type="match status" value="1"/>
</dbReference>
<dbReference type="PANTHER" id="PTHR43377">
    <property type="entry name" value="BILIVERDIN REDUCTASE A"/>
    <property type="match status" value="1"/>
</dbReference>
<dbReference type="RefSeq" id="XP_066696852.1">
    <property type="nucleotide sequence ID" value="XM_066847361.1"/>
</dbReference>
<dbReference type="Proteomes" id="UP001391051">
    <property type="component" value="Unassembled WGS sequence"/>
</dbReference>
<accession>A0ABR1Q492</accession>
<dbReference type="GeneID" id="92080423"/>
<dbReference type="SUPFAM" id="SSF51735">
    <property type="entry name" value="NAD(P)-binding Rossmann-fold domains"/>
    <property type="match status" value="1"/>
</dbReference>
<dbReference type="InterPro" id="IPR036291">
    <property type="entry name" value="NAD(P)-bd_dom_sf"/>
</dbReference>
<dbReference type="InterPro" id="IPR051450">
    <property type="entry name" value="Gfo/Idh/MocA_Oxidoreductases"/>
</dbReference>
<feature type="domain" description="Gfo/Idh/MocA-like oxidoreductase N-terminal" evidence="1">
    <location>
        <begin position="7"/>
        <end position="118"/>
    </location>
</feature>
<evidence type="ECO:0000313" key="2">
    <source>
        <dbReference type="EMBL" id="KAK7946818.1"/>
    </source>
</evidence>
<name>A0ABR1Q492_9PEZI</name>
<reference evidence="2 3" key="1">
    <citation type="submission" date="2023-01" db="EMBL/GenBank/DDBJ databases">
        <title>Analysis of 21 Apiospora genomes using comparative genomics revels a genus with tremendous synthesis potential of carbohydrate active enzymes and secondary metabolites.</title>
        <authorList>
            <person name="Sorensen T."/>
        </authorList>
    </citation>
    <scope>NUCLEOTIDE SEQUENCE [LARGE SCALE GENOMIC DNA]</scope>
    <source>
        <strain evidence="2 3">CBS 24483</strain>
    </source>
</reference>
<sequence>MIPEAYRVALVGLGDRGYKTHFLGLNGSPSEVVVAACDTSQKLLSEFALKHPDVPAYCSVDDLVAAHQSTAPVDFAIVCVPHGLHGRCVETLAAANIPVLKEKPAANNVDEYEALLGLPVPVGVMFQKRFEPRYQQLKSLLPSLGRIVSFRGALERNIDHLASTWRAAGVDVAVS</sequence>
<dbReference type="EMBL" id="JAQQWE010000007">
    <property type="protein sequence ID" value="KAK7946818.1"/>
    <property type="molecule type" value="Genomic_DNA"/>
</dbReference>
<comment type="caution">
    <text evidence="2">The sequence shown here is derived from an EMBL/GenBank/DDBJ whole genome shotgun (WGS) entry which is preliminary data.</text>
</comment>
<dbReference type="InterPro" id="IPR000683">
    <property type="entry name" value="Gfo/Idh/MocA-like_OxRdtase_N"/>
</dbReference>
<proteinExistence type="predicted"/>
<evidence type="ECO:0000259" key="1">
    <source>
        <dbReference type="Pfam" id="PF01408"/>
    </source>
</evidence>
<organism evidence="2 3">
    <name type="scientific">Apiospora aurea</name>
    <dbReference type="NCBI Taxonomy" id="335848"/>
    <lineage>
        <taxon>Eukaryota</taxon>
        <taxon>Fungi</taxon>
        <taxon>Dikarya</taxon>
        <taxon>Ascomycota</taxon>
        <taxon>Pezizomycotina</taxon>
        <taxon>Sordariomycetes</taxon>
        <taxon>Xylariomycetidae</taxon>
        <taxon>Amphisphaeriales</taxon>
        <taxon>Apiosporaceae</taxon>
        <taxon>Apiospora</taxon>
    </lineage>
</organism>
<gene>
    <name evidence="2" type="ORF">PG986_011139</name>
</gene>
<protein>
    <recommendedName>
        <fullName evidence="1">Gfo/Idh/MocA-like oxidoreductase N-terminal domain-containing protein</fullName>
    </recommendedName>
</protein>
<dbReference type="Gene3D" id="3.40.50.720">
    <property type="entry name" value="NAD(P)-binding Rossmann-like Domain"/>
    <property type="match status" value="1"/>
</dbReference>
<evidence type="ECO:0000313" key="3">
    <source>
        <dbReference type="Proteomes" id="UP001391051"/>
    </source>
</evidence>
<keyword evidence="3" id="KW-1185">Reference proteome</keyword>